<dbReference type="AlphaFoldDB" id="A0A8H3GBS7"/>
<keyword evidence="2" id="KW-0560">Oxidoreductase</keyword>
<dbReference type="Proteomes" id="UP000664521">
    <property type="component" value="Unassembled WGS sequence"/>
</dbReference>
<keyword evidence="4" id="KW-0812">Transmembrane</keyword>
<comment type="pathway">
    <text evidence="1">Mycotoxin biosynthesis.</text>
</comment>
<evidence type="ECO:0000256" key="2">
    <source>
        <dbReference type="ARBA" id="ARBA00023002"/>
    </source>
</evidence>
<dbReference type="Pfam" id="PF11807">
    <property type="entry name" value="UstYa"/>
    <property type="match status" value="1"/>
</dbReference>
<dbReference type="PANTHER" id="PTHR33365">
    <property type="entry name" value="YALI0B05434P"/>
    <property type="match status" value="1"/>
</dbReference>
<accession>A0A8H3GBS7</accession>
<evidence type="ECO:0000313" key="6">
    <source>
        <dbReference type="Proteomes" id="UP000664521"/>
    </source>
</evidence>
<organism evidence="5 6">
    <name type="scientific">Heterodermia speciosa</name>
    <dbReference type="NCBI Taxonomy" id="116794"/>
    <lineage>
        <taxon>Eukaryota</taxon>
        <taxon>Fungi</taxon>
        <taxon>Dikarya</taxon>
        <taxon>Ascomycota</taxon>
        <taxon>Pezizomycotina</taxon>
        <taxon>Lecanoromycetes</taxon>
        <taxon>OSLEUM clade</taxon>
        <taxon>Lecanoromycetidae</taxon>
        <taxon>Caliciales</taxon>
        <taxon>Physciaceae</taxon>
        <taxon>Heterodermia</taxon>
    </lineage>
</organism>
<reference evidence="5" key="1">
    <citation type="submission" date="2021-03" db="EMBL/GenBank/DDBJ databases">
        <authorList>
            <person name="Tagirdzhanova G."/>
        </authorList>
    </citation>
    <scope>NUCLEOTIDE SEQUENCE</scope>
</reference>
<dbReference type="GO" id="GO:0043386">
    <property type="term" value="P:mycotoxin biosynthetic process"/>
    <property type="evidence" value="ECO:0007669"/>
    <property type="project" value="InterPro"/>
</dbReference>
<dbReference type="GO" id="GO:0016491">
    <property type="term" value="F:oxidoreductase activity"/>
    <property type="evidence" value="ECO:0007669"/>
    <property type="project" value="UniProtKB-KW"/>
</dbReference>
<evidence type="ECO:0000256" key="1">
    <source>
        <dbReference type="ARBA" id="ARBA00004685"/>
    </source>
</evidence>
<dbReference type="PANTHER" id="PTHR33365:SF11">
    <property type="entry name" value="TAT PATHWAY SIGNAL SEQUENCE"/>
    <property type="match status" value="1"/>
</dbReference>
<comment type="similarity">
    <text evidence="3">Belongs to the ustYa family.</text>
</comment>
<comment type="caution">
    <text evidence="5">The sequence shown here is derived from an EMBL/GenBank/DDBJ whole genome shotgun (WGS) entry which is preliminary data.</text>
</comment>
<dbReference type="EMBL" id="CAJPDS010000096">
    <property type="protein sequence ID" value="CAF9936883.1"/>
    <property type="molecule type" value="Genomic_DNA"/>
</dbReference>
<sequence>MDDLTEPISKASQSSSLNLEKELNEQLLPSEDVLQINSPSRRKLYLTLLALILVTIPPMSLLYYTSRTESPGYREVLFEPRIFARTSLEESNKAWKCLPNGNGLVQLPLDSKKLPRGLPSGEDGERELYGISWTHQLFCLGIVRDEFYALLEGGERNATERILDRDERGDEEGYRMGVVEECFDYLRQKIFCVADMTVEGVVEGGRLNGFGIVHSCRVKTPMDTWFESHAPMERRRFSGYGLYLKDEN</sequence>
<evidence type="ECO:0000256" key="3">
    <source>
        <dbReference type="ARBA" id="ARBA00035112"/>
    </source>
</evidence>
<dbReference type="InterPro" id="IPR021765">
    <property type="entry name" value="UstYa-like"/>
</dbReference>
<keyword evidence="4" id="KW-1133">Transmembrane helix</keyword>
<evidence type="ECO:0000256" key="4">
    <source>
        <dbReference type="SAM" id="Phobius"/>
    </source>
</evidence>
<evidence type="ECO:0000313" key="5">
    <source>
        <dbReference type="EMBL" id="CAF9936883.1"/>
    </source>
</evidence>
<keyword evidence="4" id="KW-0472">Membrane</keyword>
<proteinExistence type="inferred from homology"/>
<keyword evidence="6" id="KW-1185">Reference proteome</keyword>
<gene>
    <name evidence="5" type="ORF">HETSPECPRED_010486</name>
</gene>
<dbReference type="OrthoDB" id="3687641at2759"/>
<protein>
    <submittedName>
        <fullName evidence="5">Uncharacterized protein</fullName>
    </submittedName>
</protein>
<feature type="transmembrane region" description="Helical" evidence="4">
    <location>
        <begin position="44"/>
        <end position="64"/>
    </location>
</feature>
<name>A0A8H3GBS7_9LECA</name>